<sequence>MVARVVQDEYGPPDGLLRIVSESSREVTGEEIESHVPLMQGKGLIVDPGMARNAFHNVFVIMIGQWFDQFMGTTQVPLPPQQPQHNIPLPLAPLVQAVTHDTCMDG</sequence>
<name>A0A9D3ZXS8_9ROSI</name>
<gene>
    <name evidence="1" type="ORF">J1N35_025412</name>
</gene>
<accession>A0A9D3ZXS8</accession>
<organism evidence="1 2">
    <name type="scientific">Gossypium stocksii</name>
    <dbReference type="NCBI Taxonomy" id="47602"/>
    <lineage>
        <taxon>Eukaryota</taxon>
        <taxon>Viridiplantae</taxon>
        <taxon>Streptophyta</taxon>
        <taxon>Embryophyta</taxon>
        <taxon>Tracheophyta</taxon>
        <taxon>Spermatophyta</taxon>
        <taxon>Magnoliopsida</taxon>
        <taxon>eudicotyledons</taxon>
        <taxon>Gunneridae</taxon>
        <taxon>Pentapetalae</taxon>
        <taxon>rosids</taxon>
        <taxon>malvids</taxon>
        <taxon>Malvales</taxon>
        <taxon>Malvaceae</taxon>
        <taxon>Malvoideae</taxon>
        <taxon>Gossypium</taxon>
    </lineage>
</organism>
<dbReference type="AlphaFoldDB" id="A0A9D3ZXS8"/>
<proteinExistence type="predicted"/>
<evidence type="ECO:0000313" key="2">
    <source>
        <dbReference type="Proteomes" id="UP000828251"/>
    </source>
</evidence>
<reference evidence="1 2" key="1">
    <citation type="journal article" date="2021" name="Plant Biotechnol. J.">
        <title>Multi-omics assisted identification of the key and species-specific regulatory components of drought-tolerant mechanisms in Gossypium stocksii.</title>
        <authorList>
            <person name="Yu D."/>
            <person name="Ke L."/>
            <person name="Zhang D."/>
            <person name="Wu Y."/>
            <person name="Sun Y."/>
            <person name="Mei J."/>
            <person name="Sun J."/>
            <person name="Sun Y."/>
        </authorList>
    </citation>
    <scope>NUCLEOTIDE SEQUENCE [LARGE SCALE GENOMIC DNA]</scope>
    <source>
        <strain evidence="2">cv. E1</strain>
        <tissue evidence="1">Leaf</tissue>
    </source>
</reference>
<dbReference type="Proteomes" id="UP000828251">
    <property type="component" value="Unassembled WGS sequence"/>
</dbReference>
<comment type="caution">
    <text evidence="1">The sequence shown here is derived from an EMBL/GenBank/DDBJ whole genome shotgun (WGS) entry which is preliminary data.</text>
</comment>
<protein>
    <submittedName>
        <fullName evidence="1">Uncharacterized protein</fullName>
    </submittedName>
</protein>
<evidence type="ECO:0000313" key="1">
    <source>
        <dbReference type="EMBL" id="KAH1073084.1"/>
    </source>
</evidence>
<dbReference type="EMBL" id="JAIQCV010000008">
    <property type="protein sequence ID" value="KAH1073084.1"/>
    <property type="molecule type" value="Genomic_DNA"/>
</dbReference>
<keyword evidence="2" id="KW-1185">Reference proteome</keyword>